<dbReference type="EMBL" id="BK032536">
    <property type="protein sequence ID" value="DAF46371.1"/>
    <property type="molecule type" value="Genomic_DNA"/>
</dbReference>
<proteinExistence type="predicted"/>
<feature type="compositionally biased region" description="Polar residues" evidence="1">
    <location>
        <begin position="45"/>
        <end position="63"/>
    </location>
</feature>
<accession>A0A8S5S6D0</accession>
<sequence>MAHINTFSTEALSEATGVPVHTLEKMTHYQYRTVSDSIAFAASRPDTSSPWINTTSLERAQQQVDREQARIRRLEDQ</sequence>
<organism evidence="2">
    <name type="scientific">Podoviridae sp. ctsUe5</name>
    <dbReference type="NCBI Taxonomy" id="2827750"/>
    <lineage>
        <taxon>Viruses</taxon>
        <taxon>Duplodnaviria</taxon>
        <taxon>Heunggongvirae</taxon>
        <taxon>Uroviricota</taxon>
        <taxon>Caudoviricetes</taxon>
    </lineage>
</organism>
<evidence type="ECO:0000256" key="1">
    <source>
        <dbReference type="SAM" id="MobiDB-lite"/>
    </source>
</evidence>
<feature type="region of interest" description="Disordered" evidence="1">
    <location>
        <begin position="45"/>
        <end position="77"/>
    </location>
</feature>
<name>A0A8S5S6D0_9CAUD</name>
<protein>
    <submittedName>
        <fullName evidence="2">Uncharacterized protein</fullName>
    </submittedName>
</protein>
<evidence type="ECO:0000313" key="2">
    <source>
        <dbReference type="EMBL" id="DAF46371.1"/>
    </source>
</evidence>
<feature type="compositionally biased region" description="Basic and acidic residues" evidence="1">
    <location>
        <begin position="64"/>
        <end position="77"/>
    </location>
</feature>
<reference evidence="2" key="1">
    <citation type="journal article" date="2021" name="Proc. Natl. Acad. Sci. U.S.A.">
        <title>A Catalog of Tens of Thousands of Viruses from Human Metagenomes Reveals Hidden Associations with Chronic Diseases.</title>
        <authorList>
            <person name="Tisza M.J."/>
            <person name="Buck C.B."/>
        </authorList>
    </citation>
    <scope>NUCLEOTIDE SEQUENCE</scope>
    <source>
        <strain evidence="2">CtsUe5</strain>
    </source>
</reference>